<name>A0AA48LZF1_9ZZZZ</name>
<protein>
    <submittedName>
        <fullName evidence="1">Uncharacterized protein</fullName>
    </submittedName>
</protein>
<sequence>MGRWTLDARRIFTPCDLETNLALVILSLLGRVADRFAP</sequence>
<gene>
    <name evidence="1" type="ORF">AMST5_01096</name>
</gene>
<accession>A0AA48LZF1</accession>
<proteinExistence type="predicted"/>
<dbReference type="EMBL" id="OY288114">
    <property type="protein sequence ID" value="CAJ0858218.1"/>
    <property type="molecule type" value="Genomic_DNA"/>
</dbReference>
<evidence type="ECO:0000313" key="1">
    <source>
        <dbReference type="EMBL" id="CAJ0858218.1"/>
    </source>
</evidence>
<organism evidence="1">
    <name type="scientific">freshwater sediment metagenome</name>
    <dbReference type="NCBI Taxonomy" id="556182"/>
    <lineage>
        <taxon>unclassified sequences</taxon>
        <taxon>metagenomes</taxon>
        <taxon>ecological metagenomes</taxon>
    </lineage>
</organism>
<reference evidence="1" key="1">
    <citation type="submission" date="2023-07" db="EMBL/GenBank/DDBJ databases">
        <authorList>
            <person name="Pelsma A.J. K."/>
        </authorList>
    </citation>
    <scope>NUCLEOTIDE SEQUENCE</scope>
</reference>
<dbReference type="AlphaFoldDB" id="A0AA48LZF1"/>